<evidence type="ECO:0000256" key="2">
    <source>
        <dbReference type="ARBA" id="ARBA00022670"/>
    </source>
</evidence>
<feature type="compositionally biased region" description="Basic and acidic residues" evidence="4">
    <location>
        <begin position="180"/>
        <end position="200"/>
    </location>
</feature>
<evidence type="ECO:0000256" key="4">
    <source>
        <dbReference type="SAM" id="MobiDB-lite"/>
    </source>
</evidence>
<name>D7LY02_ARALL</name>
<keyword evidence="7" id="KW-1185">Reference proteome</keyword>
<keyword evidence="3" id="KW-0378">Hydrolase</keyword>
<dbReference type="HOGENOM" id="CLU_597670_0_0_1"/>
<evidence type="ECO:0000256" key="3">
    <source>
        <dbReference type="ARBA" id="ARBA00022801"/>
    </source>
</evidence>
<proteinExistence type="inferred from homology"/>
<dbReference type="Proteomes" id="UP000008694">
    <property type="component" value="Unassembled WGS sequence"/>
</dbReference>
<feature type="compositionally biased region" description="Basic residues" evidence="4">
    <location>
        <begin position="137"/>
        <end position="156"/>
    </location>
</feature>
<dbReference type="SUPFAM" id="SSF54001">
    <property type="entry name" value="Cysteine proteinases"/>
    <property type="match status" value="1"/>
</dbReference>
<reference evidence="7" key="1">
    <citation type="journal article" date="2011" name="Nat. Genet.">
        <title>The Arabidopsis lyrata genome sequence and the basis of rapid genome size change.</title>
        <authorList>
            <person name="Hu T.T."/>
            <person name="Pattyn P."/>
            <person name="Bakker E.G."/>
            <person name="Cao J."/>
            <person name="Cheng J.-F."/>
            <person name="Clark R.M."/>
            <person name="Fahlgren N."/>
            <person name="Fawcett J.A."/>
            <person name="Grimwood J."/>
            <person name="Gundlach H."/>
            <person name="Haberer G."/>
            <person name="Hollister J.D."/>
            <person name="Ossowski S."/>
            <person name="Ottilar R.P."/>
            <person name="Salamov A.A."/>
            <person name="Schneeberger K."/>
            <person name="Spannagl M."/>
            <person name="Wang X."/>
            <person name="Yang L."/>
            <person name="Nasrallah M.E."/>
            <person name="Bergelson J."/>
            <person name="Carrington J.C."/>
            <person name="Gaut B.S."/>
            <person name="Schmutz J."/>
            <person name="Mayer K.F.X."/>
            <person name="Van de Peer Y."/>
            <person name="Grigoriev I.V."/>
            <person name="Nordborg M."/>
            <person name="Weigel D."/>
            <person name="Guo Y.-L."/>
        </authorList>
    </citation>
    <scope>NUCLEOTIDE SEQUENCE [LARGE SCALE GENOMIC DNA]</scope>
    <source>
        <strain evidence="7">cv. MN47</strain>
    </source>
</reference>
<dbReference type="STRING" id="81972.D7LY02"/>
<dbReference type="GO" id="GO:0008234">
    <property type="term" value="F:cysteine-type peptidase activity"/>
    <property type="evidence" value="ECO:0007669"/>
    <property type="project" value="InterPro"/>
</dbReference>
<feature type="region of interest" description="Disordered" evidence="4">
    <location>
        <begin position="244"/>
        <end position="282"/>
    </location>
</feature>
<dbReference type="PANTHER" id="PTHR48449">
    <property type="entry name" value="DUF1985 DOMAIN-CONTAINING PROTEIN"/>
    <property type="match status" value="1"/>
</dbReference>
<evidence type="ECO:0000259" key="5">
    <source>
        <dbReference type="Pfam" id="PF02902"/>
    </source>
</evidence>
<sequence length="458" mass="51396">MKIQEETAEVLRDVDKFLNHPWGRISFDMTMSCIKSREASGLAQTSFAVQGFVHALQLVLLEDVLDIEKSMPVDTPVFVDDDSEEEGVVVGVVALAKLIGHGGSPSRLVSRLKGESGAGLVGAKVVAPKAVAPVTKGKVKPPTRAKKAVQPKRKRMRVDGRLRQIRDDDETETATDPVGDESKTAGRKETMEDFRTDSQQREASVTMDDVKTEQRDGDELDDVHPDDTIKSVLDSLNLSGEAKDVASKSVNDDAECQGKESSEAGTLSLFPTKTSAGSEENLSGERDVIDKKWLEVEKNLAVGRKINFGGSLFLVAKDMEEILGLQVVIGPWMMDSFIKYFRDKWATLEVSLSEPRVVFQGSKFDFLVLSHRIKFENSVKKKYVFDQDLMLCFPLNFDTLYFPFNFDKQHWIGMCLDIRGIYLYVFDCNQKMCRDTRLRKEMETLLEMLLFVVRQVSP</sequence>
<dbReference type="EMBL" id="GL348718">
    <property type="protein sequence ID" value="EFH50862.1"/>
    <property type="molecule type" value="Genomic_DNA"/>
</dbReference>
<feature type="region of interest" description="Disordered" evidence="4">
    <location>
        <begin position="134"/>
        <end position="227"/>
    </location>
</feature>
<dbReference type="PANTHER" id="PTHR48449:SF2">
    <property type="entry name" value="UBIQUITIN-LIKE PROTEASE FAMILY PROFILE DOMAIN-CONTAINING PROTEIN"/>
    <property type="match status" value="1"/>
</dbReference>
<feature type="compositionally biased region" description="Polar residues" evidence="4">
    <location>
        <begin position="263"/>
        <end position="281"/>
    </location>
</feature>
<gene>
    <name evidence="6" type="ORF">ARALYDRAFT_911282</name>
</gene>
<evidence type="ECO:0000313" key="7">
    <source>
        <dbReference type="Proteomes" id="UP000008694"/>
    </source>
</evidence>
<feature type="compositionally biased region" description="Basic and acidic residues" evidence="4">
    <location>
        <begin position="157"/>
        <end position="166"/>
    </location>
</feature>
<feature type="compositionally biased region" description="Basic and acidic residues" evidence="4">
    <location>
        <begin position="208"/>
        <end position="227"/>
    </location>
</feature>
<evidence type="ECO:0000256" key="1">
    <source>
        <dbReference type="ARBA" id="ARBA00005234"/>
    </source>
</evidence>
<keyword evidence="2" id="KW-0645">Protease</keyword>
<evidence type="ECO:0000313" key="6">
    <source>
        <dbReference type="EMBL" id="EFH50862.1"/>
    </source>
</evidence>
<accession>D7LY02</accession>
<dbReference type="Pfam" id="PF02902">
    <property type="entry name" value="Peptidase_C48"/>
    <property type="match status" value="1"/>
</dbReference>
<protein>
    <recommendedName>
        <fullName evidence="5">Ubiquitin-like protease family profile domain-containing protein</fullName>
    </recommendedName>
</protein>
<dbReference type="InterPro" id="IPR038765">
    <property type="entry name" value="Papain-like_cys_pep_sf"/>
</dbReference>
<comment type="similarity">
    <text evidence="1">Belongs to the peptidase C48 family.</text>
</comment>
<dbReference type="GO" id="GO:0006508">
    <property type="term" value="P:proteolysis"/>
    <property type="evidence" value="ECO:0007669"/>
    <property type="project" value="UniProtKB-KW"/>
</dbReference>
<organism evidence="7">
    <name type="scientific">Arabidopsis lyrata subsp. lyrata</name>
    <name type="common">Lyre-leaved rock-cress</name>
    <dbReference type="NCBI Taxonomy" id="81972"/>
    <lineage>
        <taxon>Eukaryota</taxon>
        <taxon>Viridiplantae</taxon>
        <taxon>Streptophyta</taxon>
        <taxon>Embryophyta</taxon>
        <taxon>Tracheophyta</taxon>
        <taxon>Spermatophyta</taxon>
        <taxon>Magnoliopsida</taxon>
        <taxon>eudicotyledons</taxon>
        <taxon>Gunneridae</taxon>
        <taxon>Pentapetalae</taxon>
        <taxon>rosids</taxon>
        <taxon>malvids</taxon>
        <taxon>Brassicales</taxon>
        <taxon>Brassicaceae</taxon>
        <taxon>Camelineae</taxon>
        <taxon>Arabidopsis</taxon>
    </lineage>
</organism>
<dbReference type="Gramene" id="scaffold_603339.1">
    <property type="protein sequence ID" value="scaffold_603339.1"/>
    <property type="gene ID" value="scaffold_603339.1"/>
</dbReference>
<dbReference type="InterPro" id="IPR003653">
    <property type="entry name" value="Peptidase_C48_C"/>
</dbReference>
<dbReference type="AlphaFoldDB" id="D7LY02"/>
<feature type="domain" description="Ubiquitin-like protease family profile" evidence="5">
    <location>
        <begin position="395"/>
        <end position="457"/>
    </location>
</feature>